<evidence type="ECO:0000256" key="1">
    <source>
        <dbReference type="ARBA" id="ARBA00006018"/>
    </source>
</evidence>
<dbReference type="Pfam" id="PF01455">
    <property type="entry name" value="HupF_HypC"/>
    <property type="match status" value="1"/>
</dbReference>
<dbReference type="InterPro" id="IPR019812">
    <property type="entry name" value="Hydgase_assmbl_chp_CS"/>
</dbReference>
<accession>A0A8J7FCW2</accession>
<proteinExistence type="inferred from homology"/>
<dbReference type="NCBIfam" id="TIGR00074">
    <property type="entry name" value="hypC_hupF"/>
    <property type="match status" value="1"/>
</dbReference>
<dbReference type="AlphaFoldDB" id="A0A8J7FCW2"/>
<sequence>MCLGIPMQVVRSDEHRAECRNGSESEWVDMSLVGEQAEGCWVLVFLGAAREILDEPRAMQMRDALSAVHAVMQGSETDLDSLFADLVDREPQLPAHLQKN</sequence>
<name>A0A8J7FCW2_9GAMM</name>
<dbReference type="GO" id="GO:0051604">
    <property type="term" value="P:protein maturation"/>
    <property type="evidence" value="ECO:0007669"/>
    <property type="project" value="TreeGrafter"/>
</dbReference>
<dbReference type="Gene3D" id="2.30.30.140">
    <property type="match status" value="1"/>
</dbReference>
<dbReference type="PROSITE" id="PS01097">
    <property type="entry name" value="HUPF_HYPC"/>
    <property type="match status" value="1"/>
</dbReference>
<dbReference type="InterPro" id="IPR001109">
    <property type="entry name" value="Hydrogenase_HupF/HypC"/>
</dbReference>
<comment type="similarity">
    <text evidence="1">Belongs to the HupF/HypC family.</text>
</comment>
<keyword evidence="3" id="KW-1185">Reference proteome</keyword>
<reference evidence="2" key="1">
    <citation type="submission" date="2020-10" db="EMBL/GenBank/DDBJ databases">
        <title>Bacterium isolated from coastal waters sediment.</title>
        <authorList>
            <person name="Chen R.-J."/>
            <person name="Lu D.-C."/>
            <person name="Zhu K.-L."/>
            <person name="Du Z.-J."/>
        </authorList>
    </citation>
    <scope>NUCLEOTIDE SEQUENCE</scope>
    <source>
        <strain evidence="2">N1Y112</strain>
    </source>
</reference>
<dbReference type="PANTHER" id="PTHR35177:SF2">
    <property type="entry name" value="HYDROGENASE MATURATION FACTOR HYBG"/>
    <property type="match status" value="1"/>
</dbReference>
<dbReference type="PANTHER" id="PTHR35177">
    <property type="entry name" value="HYDROGENASE MATURATION FACTOR HYBG"/>
    <property type="match status" value="1"/>
</dbReference>
<evidence type="ECO:0000313" key="3">
    <source>
        <dbReference type="Proteomes" id="UP000640333"/>
    </source>
</evidence>
<dbReference type="SUPFAM" id="SSF159127">
    <property type="entry name" value="HupF/HypC-like"/>
    <property type="match status" value="1"/>
</dbReference>
<dbReference type="Proteomes" id="UP000640333">
    <property type="component" value="Unassembled WGS sequence"/>
</dbReference>
<protein>
    <submittedName>
        <fullName evidence="2">HypC/HybG/HupF family hydrogenase formation chaperone</fullName>
    </submittedName>
</protein>
<dbReference type="EMBL" id="JADEYS010000007">
    <property type="protein sequence ID" value="MBE9397371.1"/>
    <property type="molecule type" value="Genomic_DNA"/>
</dbReference>
<evidence type="ECO:0000313" key="2">
    <source>
        <dbReference type="EMBL" id="MBE9397371.1"/>
    </source>
</evidence>
<dbReference type="PRINTS" id="PR00445">
    <property type="entry name" value="HUPFHYPC"/>
</dbReference>
<comment type="caution">
    <text evidence="2">The sequence shown here is derived from an EMBL/GenBank/DDBJ whole genome shotgun (WGS) entry which is preliminary data.</text>
</comment>
<dbReference type="GO" id="GO:0005506">
    <property type="term" value="F:iron ion binding"/>
    <property type="evidence" value="ECO:0007669"/>
    <property type="project" value="TreeGrafter"/>
</dbReference>
<dbReference type="GO" id="GO:1902670">
    <property type="term" value="F:carbon dioxide binding"/>
    <property type="evidence" value="ECO:0007669"/>
    <property type="project" value="TreeGrafter"/>
</dbReference>
<gene>
    <name evidence="2" type="primary">hypC</name>
    <name evidence="2" type="ORF">IOQ59_08870</name>
</gene>
<organism evidence="2 3">
    <name type="scientific">Pontibacterium sinense</name>
    <dbReference type="NCBI Taxonomy" id="2781979"/>
    <lineage>
        <taxon>Bacteria</taxon>
        <taxon>Pseudomonadati</taxon>
        <taxon>Pseudomonadota</taxon>
        <taxon>Gammaproteobacteria</taxon>
        <taxon>Oceanospirillales</taxon>
        <taxon>Oceanospirillaceae</taxon>
        <taxon>Pontibacterium</taxon>
    </lineage>
</organism>